<evidence type="ECO:0000256" key="6">
    <source>
        <dbReference type="PIRSR" id="PIRSR036666-50"/>
    </source>
</evidence>
<organism evidence="8">
    <name type="scientific">Zeugodacus cucurbitae</name>
    <name type="common">Melon fruit fly</name>
    <name type="synonym">Bactrocera cucurbitae</name>
    <dbReference type="NCBI Taxonomy" id="28588"/>
    <lineage>
        <taxon>Eukaryota</taxon>
        <taxon>Metazoa</taxon>
        <taxon>Ecdysozoa</taxon>
        <taxon>Arthropoda</taxon>
        <taxon>Hexapoda</taxon>
        <taxon>Insecta</taxon>
        <taxon>Pterygota</taxon>
        <taxon>Neoptera</taxon>
        <taxon>Endopterygota</taxon>
        <taxon>Diptera</taxon>
        <taxon>Brachycera</taxon>
        <taxon>Muscomorpha</taxon>
        <taxon>Tephritoidea</taxon>
        <taxon>Tephritidae</taxon>
        <taxon>Zeugodacus</taxon>
        <taxon>Zeugodacus</taxon>
    </lineage>
</organism>
<feature type="modified residue" description="3-oxoalanine (Cys)" evidence="6">
    <location>
        <position position="90"/>
    </location>
</feature>
<reference evidence="8" key="1">
    <citation type="submission" date="2014-11" db="EMBL/GenBank/DDBJ databases">
        <authorList>
            <person name="Geib S."/>
        </authorList>
    </citation>
    <scope>NUCLEOTIDE SEQUENCE</scope>
</reference>
<dbReference type="GO" id="GO:0005539">
    <property type="term" value="F:glycosaminoglycan binding"/>
    <property type="evidence" value="ECO:0007669"/>
    <property type="project" value="TreeGrafter"/>
</dbReference>
<evidence type="ECO:0000256" key="4">
    <source>
        <dbReference type="ARBA" id="ARBA00022801"/>
    </source>
</evidence>
<name>A0A0A1WVI1_ZEUCU</name>
<dbReference type="InterPro" id="IPR017850">
    <property type="entry name" value="Alkaline_phosphatase_core_sf"/>
</dbReference>
<sequence length="520" mass="58705">MALNSAKNGVDVLLRIRIPSVTLAIVACLLGVSLPPTNAGEVNDKPNVLLILSDDQDLTLEGMTPMRQVQKLIAKAGAQFSHAYTSSPLCCPSRASLLSGTYAHNHGTINNTVNGGCNGHRWRTEIEPHALPVLLQDDGGYETFFAGKYLNEFHGERKPPGWTQFYGLHGNSRYYNYTLRENERNVSYTDTYLTDLLRDKALEFLKTRNKQQPFFAMIAPPAPHAPHTPAERHRGAFANVKALRTPNFNRVPLPQEKHWLVAATRPIPNETLKLLDNYYRQRWKTLLAVDEMVAAIIETLDGQRQLDNTYIIYTSDNGYHMGQHAQPWDKRQPYETDIRVPLLMRGPSIPQGAVVPQPTLLLDLMPTILEWTSLHAPTPLDGLSIQVALQGASDGKQLKDYRRSVLIQHWGEGNADTYNPSCPWSPKDHLSECTPEADCHCQDSWNNTYACVRQFRDNTDRLFCEFNDRENFVEAYDVNDDPHQINNIGYDLLPIEHAFYSLALVNLTRCSGSQCNDINI</sequence>
<feature type="domain" description="Sulfatase N-terminal" evidence="7">
    <location>
        <begin position="46"/>
        <end position="372"/>
    </location>
</feature>
<dbReference type="PIRSF" id="PIRSF036666">
    <property type="entry name" value="G6S"/>
    <property type="match status" value="1"/>
</dbReference>
<accession>A0A0A1WVI1</accession>
<reference evidence="8" key="2">
    <citation type="journal article" date="2015" name="Gigascience">
        <title>Reconstructing a comprehensive transcriptome assembly of a white-pupal translocated strain of the pest fruit fly Bactrocera cucurbitae.</title>
        <authorList>
            <person name="Sim S.B."/>
            <person name="Calla B."/>
            <person name="Hall B."/>
            <person name="DeRego T."/>
            <person name="Geib S.M."/>
        </authorList>
    </citation>
    <scope>NUCLEOTIDE SEQUENCE</scope>
</reference>
<evidence type="ECO:0000256" key="2">
    <source>
        <dbReference type="ARBA" id="ARBA00008779"/>
    </source>
</evidence>
<gene>
    <name evidence="8" type="primary">GNS</name>
    <name evidence="8" type="ORF">g.16618</name>
</gene>
<protein>
    <submittedName>
        <fullName evidence="8">N-acetylglucosamine-6-sulfatase</fullName>
    </submittedName>
</protein>
<proteinExistence type="inferred from homology"/>
<keyword evidence="4" id="KW-0378">Hydrolase</keyword>
<evidence type="ECO:0000256" key="5">
    <source>
        <dbReference type="ARBA" id="ARBA00023180"/>
    </source>
</evidence>
<dbReference type="EMBL" id="GBXI01011651">
    <property type="protein sequence ID" value="JAD02641.1"/>
    <property type="molecule type" value="Transcribed_RNA"/>
</dbReference>
<dbReference type="PANTHER" id="PTHR43108:SF8">
    <property type="entry name" value="SD21168P"/>
    <property type="match status" value="1"/>
</dbReference>
<dbReference type="InterPro" id="IPR024607">
    <property type="entry name" value="Sulfatase_CS"/>
</dbReference>
<dbReference type="SUPFAM" id="SSF53649">
    <property type="entry name" value="Alkaline phosphatase-like"/>
    <property type="match status" value="1"/>
</dbReference>
<dbReference type="GO" id="GO:0008449">
    <property type="term" value="F:N-acetylglucosamine-6-sulfatase activity"/>
    <property type="evidence" value="ECO:0007669"/>
    <property type="project" value="InterPro"/>
</dbReference>
<keyword evidence="3" id="KW-0732">Signal</keyword>
<evidence type="ECO:0000256" key="3">
    <source>
        <dbReference type="ARBA" id="ARBA00022729"/>
    </source>
</evidence>
<evidence type="ECO:0000259" key="7">
    <source>
        <dbReference type="Pfam" id="PF00884"/>
    </source>
</evidence>
<keyword evidence="5" id="KW-0325">Glycoprotein</keyword>
<dbReference type="AlphaFoldDB" id="A0A0A1WVI1"/>
<dbReference type="InterPro" id="IPR000917">
    <property type="entry name" value="Sulfatase_N"/>
</dbReference>
<dbReference type="PROSITE" id="PS51257">
    <property type="entry name" value="PROKAR_LIPOPROTEIN"/>
    <property type="match status" value="1"/>
</dbReference>
<dbReference type="InterPro" id="IPR012251">
    <property type="entry name" value="GlcNAc_6-SO4ase"/>
</dbReference>
<dbReference type="GO" id="GO:0030203">
    <property type="term" value="P:glycosaminoglycan metabolic process"/>
    <property type="evidence" value="ECO:0007669"/>
    <property type="project" value="InterPro"/>
</dbReference>
<comment type="PTM">
    <text evidence="6">The conversion to 3-oxoalanine (also known as C-formylglycine, FGly), of a serine or cysteine residue in prokaryotes and of a cysteine residue in eukaryotes, is critical for catalytic activity.</text>
</comment>
<dbReference type="Pfam" id="PF00884">
    <property type="entry name" value="Sulfatase"/>
    <property type="match status" value="1"/>
</dbReference>
<evidence type="ECO:0000256" key="1">
    <source>
        <dbReference type="ARBA" id="ARBA00001913"/>
    </source>
</evidence>
<dbReference type="PANTHER" id="PTHR43108">
    <property type="entry name" value="N-ACETYLGLUCOSAMINE-6-SULFATASE FAMILY MEMBER"/>
    <property type="match status" value="1"/>
</dbReference>
<comment type="cofactor">
    <cofactor evidence="1">
        <name>Ca(2+)</name>
        <dbReference type="ChEBI" id="CHEBI:29108"/>
    </cofactor>
</comment>
<dbReference type="CDD" id="cd16147">
    <property type="entry name" value="G6S"/>
    <property type="match status" value="1"/>
</dbReference>
<dbReference type="PROSITE" id="PS00149">
    <property type="entry name" value="SULFATASE_2"/>
    <property type="match status" value="1"/>
</dbReference>
<evidence type="ECO:0000313" key="8">
    <source>
        <dbReference type="EMBL" id="JAD02641.1"/>
    </source>
</evidence>
<dbReference type="Gene3D" id="3.40.720.10">
    <property type="entry name" value="Alkaline Phosphatase, subunit A"/>
    <property type="match status" value="1"/>
</dbReference>
<comment type="similarity">
    <text evidence="2">Belongs to the sulfatase family.</text>
</comment>